<gene>
    <name evidence="2" type="ORF">TT172_LOCUS3096</name>
</gene>
<keyword evidence="1" id="KW-1133">Transmembrane helix</keyword>
<protein>
    <submittedName>
        <fullName evidence="2">6afe1cc9-2752-46b4-941c-52e1efa99298</fullName>
    </submittedName>
</protein>
<keyword evidence="1" id="KW-0812">Transmembrane</keyword>
<evidence type="ECO:0000313" key="3">
    <source>
        <dbReference type="Proteomes" id="UP000289323"/>
    </source>
</evidence>
<dbReference type="EMBL" id="OUUZ01000005">
    <property type="protein sequence ID" value="SPQ20677.1"/>
    <property type="molecule type" value="Genomic_DNA"/>
</dbReference>
<accession>A0A446BDS5</accession>
<keyword evidence="1" id="KW-0472">Membrane</keyword>
<evidence type="ECO:0000256" key="1">
    <source>
        <dbReference type="SAM" id="Phobius"/>
    </source>
</evidence>
<feature type="transmembrane region" description="Helical" evidence="1">
    <location>
        <begin position="101"/>
        <end position="122"/>
    </location>
</feature>
<proteinExistence type="predicted"/>
<reference evidence="2 3" key="1">
    <citation type="submission" date="2018-04" db="EMBL/GenBank/DDBJ databases">
        <authorList>
            <person name="Huttner S."/>
            <person name="Dainat J."/>
        </authorList>
    </citation>
    <scope>NUCLEOTIDE SEQUENCE [LARGE SCALE GENOMIC DNA]</scope>
</reference>
<name>A0A446BDS5_9PEZI</name>
<dbReference type="Proteomes" id="UP000289323">
    <property type="component" value="Unassembled WGS sequence"/>
</dbReference>
<dbReference type="AlphaFoldDB" id="A0A446BDS5"/>
<evidence type="ECO:0000313" key="2">
    <source>
        <dbReference type="EMBL" id="SPQ20677.1"/>
    </source>
</evidence>
<organism evidence="2 3">
    <name type="scientific">Thermothielavioides terrestris</name>
    <dbReference type="NCBI Taxonomy" id="2587410"/>
    <lineage>
        <taxon>Eukaryota</taxon>
        <taxon>Fungi</taxon>
        <taxon>Dikarya</taxon>
        <taxon>Ascomycota</taxon>
        <taxon>Pezizomycotina</taxon>
        <taxon>Sordariomycetes</taxon>
        <taxon>Sordariomycetidae</taxon>
        <taxon>Sordariales</taxon>
        <taxon>Chaetomiaceae</taxon>
        <taxon>Thermothielavioides</taxon>
    </lineage>
</organism>
<sequence>MESDFEKSSGASSDVQAGVPNIVAATSVCDKWRATGIWGPPTGFRHLPVGGRRPHLLALRHELHLDALADSRDGHLRSIIASLSKLPLAKILDNWGRFQGMALMLILWIIGFCMMASCRGVATYAAELKKTRVIVVPESFLIRYPKRFNLGCQRAHLSKPSTAVCAGLLRRQPHWTGLALACADVQQYMLVTSVCLLGDALKTTAFWRDAKLGDQQVKGLLA</sequence>